<gene>
    <name evidence="2" type="ORF">FSB_LOCUS857</name>
</gene>
<dbReference type="AlphaFoldDB" id="A0A2N9EE14"/>
<feature type="chain" id="PRO_5014977308" description="S-protein homolog" evidence="1">
    <location>
        <begin position="29"/>
        <end position="144"/>
    </location>
</feature>
<evidence type="ECO:0000256" key="1">
    <source>
        <dbReference type="SAM" id="SignalP"/>
    </source>
</evidence>
<organism evidence="2">
    <name type="scientific">Fagus sylvatica</name>
    <name type="common">Beechnut</name>
    <dbReference type="NCBI Taxonomy" id="28930"/>
    <lineage>
        <taxon>Eukaryota</taxon>
        <taxon>Viridiplantae</taxon>
        <taxon>Streptophyta</taxon>
        <taxon>Embryophyta</taxon>
        <taxon>Tracheophyta</taxon>
        <taxon>Spermatophyta</taxon>
        <taxon>Magnoliopsida</taxon>
        <taxon>eudicotyledons</taxon>
        <taxon>Gunneridae</taxon>
        <taxon>Pentapetalae</taxon>
        <taxon>rosids</taxon>
        <taxon>fabids</taxon>
        <taxon>Fagales</taxon>
        <taxon>Fagaceae</taxon>
        <taxon>Fagus</taxon>
    </lineage>
</organism>
<feature type="signal peptide" evidence="1">
    <location>
        <begin position="1"/>
        <end position="28"/>
    </location>
</feature>
<evidence type="ECO:0000313" key="2">
    <source>
        <dbReference type="EMBL" id="SPC72975.1"/>
    </source>
</evidence>
<accession>A0A2N9EE14</accession>
<keyword evidence="1" id="KW-0732">Signal</keyword>
<protein>
    <recommendedName>
        <fullName evidence="3">S-protein homolog</fullName>
    </recommendedName>
</protein>
<reference evidence="2" key="1">
    <citation type="submission" date="2018-02" db="EMBL/GenBank/DDBJ databases">
        <authorList>
            <person name="Cohen D.B."/>
            <person name="Kent A.D."/>
        </authorList>
    </citation>
    <scope>NUCLEOTIDE SEQUENCE</scope>
</reference>
<sequence length="144" mass="16000">MAMGTLSSTPTIAIFMLLLLASWESSMATTLVVSNQLVRPHGIVYVRCEGNWAYEVSKLIPAGSKTSIVVPPNADGTNWPPVVCVGKYSEVSSYRHILYTSTLSGDNKGCKNDRCLVKVTDDGFYRWNEEKKSWDLIPSKIWLP</sequence>
<name>A0A2N9EE14_FAGSY</name>
<evidence type="ECO:0008006" key="3">
    <source>
        <dbReference type="Google" id="ProtNLM"/>
    </source>
</evidence>
<proteinExistence type="predicted"/>
<dbReference type="EMBL" id="OIVN01000035">
    <property type="protein sequence ID" value="SPC72975.1"/>
    <property type="molecule type" value="Genomic_DNA"/>
</dbReference>